<proteinExistence type="predicted"/>
<comment type="caution">
    <text evidence="1">The sequence shown here is derived from an EMBL/GenBank/DDBJ whole genome shotgun (WGS) entry which is preliminary data.</text>
</comment>
<keyword evidence="2" id="KW-1185">Reference proteome</keyword>
<evidence type="ECO:0000313" key="2">
    <source>
        <dbReference type="Proteomes" id="UP000094764"/>
    </source>
</evidence>
<organism evidence="1 2">
    <name type="scientific">Enterococcus quebecensis</name>
    <dbReference type="NCBI Taxonomy" id="903983"/>
    <lineage>
        <taxon>Bacteria</taxon>
        <taxon>Bacillati</taxon>
        <taxon>Bacillota</taxon>
        <taxon>Bacilli</taxon>
        <taxon>Lactobacillales</taxon>
        <taxon>Enterococcaceae</taxon>
        <taxon>Enterococcus</taxon>
    </lineage>
</organism>
<dbReference type="OrthoDB" id="2475196at2"/>
<name>A0A1E5H1V7_9ENTE</name>
<evidence type="ECO:0000313" key="1">
    <source>
        <dbReference type="EMBL" id="OEG18876.1"/>
    </source>
</evidence>
<gene>
    <name evidence="1" type="ORF">BCR23_13125</name>
</gene>
<dbReference type="RefSeq" id="WP_069634063.1">
    <property type="nucleotide sequence ID" value="NZ_JXKZ01000023.1"/>
</dbReference>
<accession>A0A1E5H1V7</accession>
<dbReference type="Proteomes" id="UP000094764">
    <property type="component" value="Unassembled WGS sequence"/>
</dbReference>
<dbReference type="AlphaFoldDB" id="A0A1E5H1V7"/>
<dbReference type="EMBL" id="MIKB01000002">
    <property type="protein sequence ID" value="OEG18876.1"/>
    <property type="molecule type" value="Genomic_DNA"/>
</dbReference>
<protein>
    <submittedName>
        <fullName evidence="1">Uncharacterized protein</fullName>
    </submittedName>
</protein>
<sequence length="106" mass="12531">MKRKIYEAILPLHYFVLSSEKDAHSIEDVEKRYRFSKEFVIEAILYYVASRGSIIDDDSYLIDFNNIPLEYDSIDQVSNAEIVITDTDQERIKAKEKNKKKSFFIK</sequence>
<reference evidence="2" key="1">
    <citation type="submission" date="2016-09" db="EMBL/GenBank/DDBJ databases">
        <authorList>
            <person name="Gulvik C.A."/>
        </authorList>
    </citation>
    <scope>NUCLEOTIDE SEQUENCE [LARGE SCALE GENOMIC DNA]</scope>
    <source>
        <strain evidence="2">LMG 26306</strain>
    </source>
</reference>